<sequence>MPPKTEIIRRRALSAIFRREVYSGDESQSRLLRLPFELRNKIWEYCFTYPNGIPIDCQIQNDRRFKRKGSPWPGASVLALLFTCRQVYVETIDMTWRACQFRTDAISVLHLESVVIPRRRDAIVNLSVQWDYHVNKAPASREQWIKVWEALSRLKSLKTLRVLVIGGWPVNTWRREREVLFEDMRKVEGLESFDFSLQAYTHGCRLDVPWKDGHWLD</sequence>
<dbReference type="GeneID" id="28815817"/>
<organism evidence="2 3">
    <name type="scientific">Mollisia scopiformis</name>
    <name type="common">Conifer needle endophyte fungus</name>
    <name type="synonym">Phialocephala scopiformis</name>
    <dbReference type="NCBI Taxonomy" id="149040"/>
    <lineage>
        <taxon>Eukaryota</taxon>
        <taxon>Fungi</taxon>
        <taxon>Dikarya</taxon>
        <taxon>Ascomycota</taxon>
        <taxon>Pezizomycotina</taxon>
        <taxon>Leotiomycetes</taxon>
        <taxon>Helotiales</taxon>
        <taxon>Mollisiaceae</taxon>
        <taxon>Mollisia</taxon>
    </lineage>
</organism>
<proteinExistence type="predicted"/>
<evidence type="ECO:0000259" key="1">
    <source>
        <dbReference type="Pfam" id="PF24864"/>
    </source>
</evidence>
<dbReference type="Proteomes" id="UP000070700">
    <property type="component" value="Unassembled WGS sequence"/>
</dbReference>
<name>A0A194WT96_MOLSC</name>
<dbReference type="InParanoid" id="A0A194WT96"/>
<dbReference type="EMBL" id="KQ947427">
    <property type="protein sequence ID" value="KUJ11183.1"/>
    <property type="molecule type" value="Genomic_DNA"/>
</dbReference>
<gene>
    <name evidence="2" type="ORF">LY89DRAFT_239218</name>
</gene>
<feature type="domain" description="DUF7730" evidence="1">
    <location>
        <begin position="65"/>
        <end position="197"/>
    </location>
</feature>
<evidence type="ECO:0000313" key="2">
    <source>
        <dbReference type="EMBL" id="KUJ11183.1"/>
    </source>
</evidence>
<dbReference type="PANTHER" id="PTHR38790:SF4">
    <property type="entry name" value="2EXR DOMAIN-CONTAINING PROTEIN"/>
    <property type="match status" value="1"/>
</dbReference>
<dbReference type="Pfam" id="PF24864">
    <property type="entry name" value="DUF7730"/>
    <property type="match status" value="1"/>
</dbReference>
<dbReference type="OrthoDB" id="4757095at2759"/>
<evidence type="ECO:0000313" key="3">
    <source>
        <dbReference type="Proteomes" id="UP000070700"/>
    </source>
</evidence>
<accession>A0A194WT96</accession>
<dbReference type="RefSeq" id="XP_018065538.1">
    <property type="nucleotide sequence ID" value="XM_018206091.1"/>
</dbReference>
<dbReference type="InterPro" id="IPR056632">
    <property type="entry name" value="DUF7730"/>
</dbReference>
<dbReference type="AlphaFoldDB" id="A0A194WT96"/>
<reference evidence="2 3" key="1">
    <citation type="submission" date="2015-10" db="EMBL/GenBank/DDBJ databases">
        <title>Full genome of DAOMC 229536 Phialocephala scopiformis, a fungal endophyte of spruce producing the potent anti-insectan compound rugulosin.</title>
        <authorList>
            <consortium name="DOE Joint Genome Institute"/>
            <person name="Walker A.K."/>
            <person name="Frasz S.L."/>
            <person name="Seifert K.A."/>
            <person name="Miller J.D."/>
            <person name="Mondo S.J."/>
            <person name="Labutti K."/>
            <person name="Lipzen A."/>
            <person name="Dockter R."/>
            <person name="Kennedy M."/>
            <person name="Grigoriev I.V."/>
            <person name="Spatafora J.W."/>
        </authorList>
    </citation>
    <scope>NUCLEOTIDE SEQUENCE [LARGE SCALE GENOMIC DNA]</scope>
    <source>
        <strain evidence="2 3">CBS 120377</strain>
    </source>
</reference>
<dbReference type="PANTHER" id="PTHR38790">
    <property type="entry name" value="2EXR DOMAIN-CONTAINING PROTEIN-RELATED"/>
    <property type="match status" value="1"/>
</dbReference>
<protein>
    <recommendedName>
        <fullName evidence="1">DUF7730 domain-containing protein</fullName>
    </recommendedName>
</protein>
<keyword evidence="3" id="KW-1185">Reference proteome</keyword>
<dbReference type="KEGG" id="psco:LY89DRAFT_239218"/>